<comment type="function">
    <text evidence="4">Involved in the assembly of lipopolysaccharide (LPS). Required for the translocation of LPS from the inner membrane to the outer membrane.</text>
</comment>
<evidence type="ECO:0000256" key="3">
    <source>
        <dbReference type="ARBA" id="ARBA00022764"/>
    </source>
</evidence>
<dbReference type="GO" id="GO:0030288">
    <property type="term" value="C:outer membrane-bounded periplasmic space"/>
    <property type="evidence" value="ECO:0007669"/>
    <property type="project" value="TreeGrafter"/>
</dbReference>
<accession>A0A240DYU4</accession>
<sequence precursor="true">MTVITSSNLHKTALALLLFGLFSLGVSHAEKADQDKPIVLEAEKVSVDDVQQIYQLDGTVLLTKGSILITGDKSNIKVDPEGYEYIDVQGTPEDLANFRQRRDGRADEFMQGRSSVVTYNAKTEFLTLTGDATLKRLLNMQMLDQLHGWKIEYDDVKQYYRVLPPANAKLEDLPLARAILSPRKKATLEK</sequence>
<comment type="subunit">
    <text evidence="4">Component of the lipopolysaccharide transport and assembly complex.</text>
</comment>
<evidence type="ECO:0000256" key="4">
    <source>
        <dbReference type="HAMAP-Rule" id="MF_01914"/>
    </source>
</evidence>
<dbReference type="GO" id="GO:0015920">
    <property type="term" value="P:lipopolysaccharide transport"/>
    <property type="evidence" value="ECO:0007669"/>
    <property type="project" value="UniProtKB-UniRule"/>
</dbReference>
<dbReference type="EMBL" id="OANS01000001">
    <property type="protein sequence ID" value="SNX27844.1"/>
    <property type="molecule type" value="Genomic_DNA"/>
</dbReference>
<dbReference type="GO" id="GO:0001530">
    <property type="term" value="F:lipopolysaccharide binding"/>
    <property type="evidence" value="ECO:0007669"/>
    <property type="project" value="InterPro"/>
</dbReference>
<evidence type="ECO:0000256" key="2">
    <source>
        <dbReference type="ARBA" id="ARBA00022729"/>
    </source>
</evidence>
<dbReference type="NCBIfam" id="TIGR03002">
    <property type="entry name" value="outer_YhbN_LptA"/>
    <property type="match status" value="1"/>
</dbReference>
<dbReference type="GO" id="GO:0017089">
    <property type="term" value="F:glycolipid transfer activity"/>
    <property type="evidence" value="ECO:0007669"/>
    <property type="project" value="TreeGrafter"/>
</dbReference>
<dbReference type="OrthoDB" id="5294855at2"/>
<feature type="domain" description="Organic solvent tolerance-like N-terminal" evidence="5">
    <location>
        <begin position="41"/>
        <end position="158"/>
    </location>
</feature>
<dbReference type="InterPro" id="IPR052037">
    <property type="entry name" value="LPS_export_LptA"/>
</dbReference>
<keyword evidence="7" id="KW-1185">Reference proteome</keyword>
<dbReference type="Gene3D" id="2.60.450.10">
    <property type="entry name" value="Lipopolysaccharide (LPS) transport protein A like domain"/>
    <property type="match status" value="1"/>
</dbReference>
<dbReference type="RefSeq" id="WP_096671962.1">
    <property type="nucleotide sequence ID" value="NZ_OANS01000001.1"/>
</dbReference>
<comment type="similarity">
    <text evidence="4">Belongs to the LptA family.</text>
</comment>
<keyword evidence="2 4" id="KW-0732">Signal</keyword>
<evidence type="ECO:0000313" key="7">
    <source>
        <dbReference type="Proteomes" id="UP000218069"/>
    </source>
</evidence>
<dbReference type="PANTHER" id="PTHR36504:SF1">
    <property type="entry name" value="LIPOPOLYSACCHARIDE EXPORT SYSTEM PROTEIN LPTA"/>
    <property type="match status" value="1"/>
</dbReference>
<feature type="signal peptide" evidence="4">
    <location>
        <begin position="1"/>
        <end position="29"/>
    </location>
</feature>
<dbReference type="Proteomes" id="UP000218069">
    <property type="component" value="Unassembled WGS sequence"/>
</dbReference>
<dbReference type="HAMAP" id="MF_01914">
    <property type="entry name" value="LPS_assembly_LptA"/>
    <property type="match status" value="1"/>
</dbReference>
<name>A0A240DYU4_9BURK</name>
<dbReference type="InterPro" id="IPR014340">
    <property type="entry name" value="LptA"/>
</dbReference>
<reference evidence="7" key="1">
    <citation type="submission" date="2017-08" db="EMBL/GenBank/DDBJ databases">
        <authorList>
            <person name="Varghese N."/>
            <person name="Submissions S."/>
        </authorList>
    </citation>
    <scope>NUCLEOTIDE SEQUENCE [LARGE SCALE GENOMIC DNA]</scope>
    <source>
        <strain evidence="7">AP-Melu-1000-B4</strain>
    </source>
</reference>
<dbReference type="PANTHER" id="PTHR36504">
    <property type="entry name" value="LIPOPOLYSACCHARIDE EXPORT SYSTEM PROTEIN LPTA"/>
    <property type="match status" value="1"/>
</dbReference>
<evidence type="ECO:0000259" key="5">
    <source>
        <dbReference type="Pfam" id="PF03968"/>
    </source>
</evidence>
<keyword evidence="1 4" id="KW-0813">Transport</keyword>
<dbReference type="AlphaFoldDB" id="A0A240DYU4"/>
<proteinExistence type="inferred from homology"/>
<protein>
    <recommendedName>
        <fullName evidence="4">Lipopolysaccharide export system protein LptA</fullName>
    </recommendedName>
</protein>
<evidence type="ECO:0000313" key="6">
    <source>
        <dbReference type="EMBL" id="SNX27844.1"/>
    </source>
</evidence>
<dbReference type="Pfam" id="PF03968">
    <property type="entry name" value="LptD_N"/>
    <property type="match status" value="1"/>
</dbReference>
<feature type="chain" id="PRO_5013410144" description="Lipopolysaccharide export system protein LptA" evidence="4">
    <location>
        <begin position="30"/>
        <end position="190"/>
    </location>
</feature>
<organism evidence="6 7">
    <name type="scientific">Polynucleobacter meluiroseus</name>
    <dbReference type="NCBI Taxonomy" id="1938814"/>
    <lineage>
        <taxon>Bacteria</taxon>
        <taxon>Pseudomonadati</taxon>
        <taxon>Pseudomonadota</taxon>
        <taxon>Betaproteobacteria</taxon>
        <taxon>Burkholderiales</taxon>
        <taxon>Burkholderiaceae</taxon>
        <taxon>Polynucleobacter</taxon>
    </lineage>
</organism>
<gene>
    <name evidence="4" type="primary">lptA</name>
    <name evidence="6" type="ORF">SAMN06295945_0161</name>
</gene>
<comment type="subcellular location">
    <subcellularLocation>
        <location evidence="4">Periplasm</location>
    </subcellularLocation>
</comment>
<evidence type="ECO:0000256" key="1">
    <source>
        <dbReference type="ARBA" id="ARBA00022448"/>
    </source>
</evidence>
<dbReference type="InterPro" id="IPR005653">
    <property type="entry name" value="OstA-like_N"/>
</dbReference>
<dbReference type="GO" id="GO:0043165">
    <property type="term" value="P:Gram-negative-bacterium-type cell outer membrane assembly"/>
    <property type="evidence" value="ECO:0007669"/>
    <property type="project" value="UniProtKB-UniRule"/>
</dbReference>
<dbReference type="GO" id="GO:0009279">
    <property type="term" value="C:cell outer membrane"/>
    <property type="evidence" value="ECO:0007669"/>
    <property type="project" value="TreeGrafter"/>
</dbReference>
<keyword evidence="3 4" id="KW-0574">Periplasm</keyword>